<evidence type="ECO:0008006" key="4">
    <source>
        <dbReference type="Google" id="ProtNLM"/>
    </source>
</evidence>
<comment type="caution">
    <text evidence="2">The sequence shown here is derived from an EMBL/GenBank/DDBJ whole genome shotgun (WGS) entry which is preliminary data.</text>
</comment>
<organism evidence="2 3">
    <name type="scientific">Stenotrophomonas koreensis</name>
    <dbReference type="NCBI Taxonomy" id="266128"/>
    <lineage>
        <taxon>Bacteria</taxon>
        <taxon>Pseudomonadati</taxon>
        <taxon>Pseudomonadota</taxon>
        <taxon>Gammaproteobacteria</taxon>
        <taxon>Lysobacterales</taxon>
        <taxon>Lysobacteraceae</taxon>
        <taxon>Stenotrophomonas</taxon>
    </lineage>
</organism>
<feature type="transmembrane region" description="Helical" evidence="1">
    <location>
        <begin position="77"/>
        <end position="95"/>
    </location>
</feature>
<dbReference type="Proteomes" id="UP000051254">
    <property type="component" value="Unassembled WGS sequence"/>
</dbReference>
<keyword evidence="1" id="KW-1133">Transmembrane helix</keyword>
<name>A0A0R0BTM9_9GAMM</name>
<protein>
    <recommendedName>
        <fullName evidence="4">Transmembrane protein</fullName>
    </recommendedName>
</protein>
<keyword evidence="1" id="KW-0812">Transmembrane</keyword>
<evidence type="ECO:0000256" key="1">
    <source>
        <dbReference type="SAM" id="Phobius"/>
    </source>
</evidence>
<proteinExistence type="predicted"/>
<keyword evidence="1" id="KW-0472">Membrane</keyword>
<dbReference type="AlphaFoldDB" id="A0A0R0BTM9"/>
<evidence type="ECO:0000313" key="2">
    <source>
        <dbReference type="EMBL" id="KRG57086.1"/>
    </source>
</evidence>
<sequence length="102" mass="11105">MPPPAPVQPAQVVHHHYHPQKSPGVAALLEVLPAFFQIFGLGHIYAGNVVTGLLLMFGWWLVCAVNFVLLFVLVGYITWPLCWIAAVIVSSLWAASSARSAK</sequence>
<reference evidence="2 3" key="1">
    <citation type="submission" date="2015-05" db="EMBL/GenBank/DDBJ databases">
        <title>Genome sequencing and analysis of members of genus Stenotrophomonas.</title>
        <authorList>
            <person name="Patil P.P."/>
            <person name="Midha S."/>
            <person name="Patil P.B."/>
        </authorList>
    </citation>
    <scope>NUCLEOTIDE SEQUENCE [LARGE SCALE GENOMIC DNA]</scope>
    <source>
        <strain evidence="2 3">DSM 17805</strain>
    </source>
</reference>
<dbReference type="STRING" id="266128.ABB25_10615"/>
<accession>A0A0R0BTM9</accession>
<dbReference type="PATRIC" id="fig|266128.3.peg.998"/>
<dbReference type="EMBL" id="LDJH01000017">
    <property type="protein sequence ID" value="KRG57086.1"/>
    <property type="molecule type" value="Genomic_DNA"/>
</dbReference>
<keyword evidence="3" id="KW-1185">Reference proteome</keyword>
<evidence type="ECO:0000313" key="3">
    <source>
        <dbReference type="Proteomes" id="UP000051254"/>
    </source>
</evidence>
<gene>
    <name evidence="2" type="ORF">ABB25_10615</name>
</gene>